<evidence type="ECO:0000313" key="1">
    <source>
        <dbReference type="EMBL" id="CAD6229032.1"/>
    </source>
</evidence>
<proteinExistence type="predicted"/>
<name>A0A811NSA4_9POAL</name>
<comment type="caution">
    <text evidence="1">The sequence shown here is derived from an EMBL/GenBank/DDBJ whole genome shotgun (WGS) entry which is preliminary data.</text>
</comment>
<dbReference type="EMBL" id="CAJGYO010000005">
    <property type="protein sequence ID" value="CAD6229032.1"/>
    <property type="molecule type" value="Genomic_DNA"/>
</dbReference>
<protein>
    <submittedName>
        <fullName evidence="1">Uncharacterized protein</fullName>
    </submittedName>
</protein>
<accession>A0A811NSA4</accession>
<keyword evidence="2" id="KW-1185">Reference proteome</keyword>
<dbReference type="Proteomes" id="UP000604825">
    <property type="component" value="Unassembled WGS sequence"/>
</dbReference>
<gene>
    <name evidence="1" type="ORF">NCGR_LOCUS19674</name>
</gene>
<sequence>MADLCVPSDYGLPEMADLDHSHGSRHLEVARRPIRPLLRPGSRWRPLRPDEEDLLPVEEKISASIHHSCLVVGGSFENYDESRDSKEDEVVELQNAELVPSDICHHFSARCIGYSLDNADLEHAKPIREALTYYLCTHEENQFLLPAIRDIAEQYGIKLLNSASTKYNRSSNSRNIFAQYHSYRDAEIIAAEVMKVIIYLVFGKVASYYGIYCIVYVVKVTFISSPTLL</sequence>
<evidence type="ECO:0000313" key="2">
    <source>
        <dbReference type="Proteomes" id="UP000604825"/>
    </source>
</evidence>
<organism evidence="1 2">
    <name type="scientific">Miscanthus lutarioriparius</name>
    <dbReference type="NCBI Taxonomy" id="422564"/>
    <lineage>
        <taxon>Eukaryota</taxon>
        <taxon>Viridiplantae</taxon>
        <taxon>Streptophyta</taxon>
        <taxon>Embryophyta</taxon>
        <taxon>Tracheophyta</taxon>
        <taxon>Spermatophyta</taxon>
        <taxon>Magnoliopsida</taxon>
        <taxon>Liliopsida</taxon>
        <taxon>Poales</taxon>
        <taxon>Poaceae</taxon>
        <taxon>PACMAD clade</taxon>
        <taxon>Panicoideae</taxon>
        <taxon>Andropogonodae</taxon>
        <taxon>Andropogoneae</taxon>
        <taxon>Saccharinae</taxon>
        <taxon>Miscanthus</taxon>
    </lineage>
</organism>
<reference evidence="1" key="1">
    <citation type="submission" date="2020-10" db="EMBL/GenBank/DDBJ databases">
        <authorList>
            <person name="Han B."/>
            <person name="Lu T."/>
            <person name="Zhao Q."/>
            <person name="Huang X."/>
            <person name="Zhao Y."/>
        </authorList>
    </citation>
    <scope>NUCLEOTIDE SEQUENCE</scope>
</reference>
<dbReference type="AlphaFoldDB" id="A0A811NSA4"/>